<dbReference type="PROSITE" id="PS00505">
    <property type="entry name" value="PEPCK_GTP"/>
    <property type="match status" value="1"/>
</dbReference>
<dbReference type="GO" id="GO:0051591">
    <property type="term" value="P:response to cAMP"/>
    <property type="evidence" value="ECO:0007669"/>
    <property type="project" value="UniProtKB-ARBA"/>
</dbReference>
<keyword evidence="11" id="KW-0479">Metal-binding</keyword>
<keyword evidence="25" id="KW-1185">Reference proteome</keyword>
<dbReference type="GO" id="GO:0006111">
    <property type="term" value="P:regulation of gluconeogenesis"/>
    <property type="evidence" value="ECO:0007669"/>
    <property type="project" value="UniProtKB-ARBA"/>
</dbReference>
<dbReference type="GO" id="GO:0071549">
    <property type="term" value="P:cellular response to dexamethasone stimulus"/>
    <property type="evidence" value="ECO:0007669"/>
    <property type="project" value="UniProtKB-ARBA"/>
</dbReference>
<dbReference type="Proteomes" id="UP000529965">
    <property type="component" value="Unassembled WGS sequence"/>
</dbReference>
<keyword evidence="17" id="KW-0456">Lyase</keyword>
<feature type="non-terminal residue" evidence="24">
    <location>
        <position position="622"/>
    </location>
</feature>
<keyword evidence="13" id="KW-0418">Kinase</keyword>
<dbReference type="GO" id="GO:0005829">
    <property type="term" value="C:cytosol"/>
    <property type="evidence" value="ECO:0007669"/>
    <property type="project" value="TreeGrafter"/>
</dbReference>
<sequence>MPPQLKAEMNVMPKVVQGDLESLSPEARDFIETNAKLCQPECIHICDGSEEENKKLLDIMVEQGMIKKLNKYENCWLALTDPRDVARIESKTVIITQEQRDTTPIPKTGTSQLGRWMSEEDFEKAFNTRFPGCMQGRTMYVIPFSMGPIGSPLSKIGIELTDSPYVVASMRIMTRMGTDVLKALGNGEFVKCLHSVGCPLPLKEPLVNNWPCNPELTLIAHLPDRREIISFGSGYGGNSLLGKKCFALRIASRLAKEEGWLAEHMLILGITNPEGKKKYFAAAFPSACGKTNLAMMNPSLPGWKIECVGDDIAWMKFDEQGNLRAINPENGFFGVAPGTSVKTNPNAIKTIFKNTIFTNVAETSDGGVYWEGIDEPLPAGVTVTSWKNKDWTPDNGEPCAHPNSRFCSPARQCPIMDPAWESPEGVPIEGIIFGGRRPAGVPLVYEAFNWKHGVFVGAAMRSEATAAAEHKGKIIMHDPFAMRPFFGYNFGKYLAHWLSMAHRPAAKLPRIFHVNWFRKDSQGKFLWPGFGENSRVLEWMFNRIEGKASAKPTAIGYIPTDAALNLKGLEDVNLTELFDISKEFWEKEVEEIKQYFEVQVNADLPYEIERELLALEMRIKQL</sequence>
<reference evidence="24 25" key="1">
    <citation type="submission" date="2019-09" db="EMBL/GenBank/DDBJ databases">
        <title>Bird 10,000 Genomes (B10K) Project - Family phase.</title>
        <authorList>
            <person name="Zhang G."/>
        </authorList>
    </citation>
    <scope>NUCLEOTIDE SEQUENCE [LARGE SCALE GENOMIC DNA]</scope>
    <source>
        <strain evidence="24">OUT-0015</strain>
        <tissue evidence="24">Blood</tissue>
    </source>
</reference>
<name>A0A7K7GGF9_ERIRU</name>
<comment type="subunit">
    <text evidence="5">Monomer.</text>
</comment>
<dbReference type="SUPFAM" id="SSF68923">
    <property type="entry name" value="PEP carboxykinase N-terminal domain"/>
    <property type="match status" value="1"/>
</dbReference>
<dbReference type="GO" id="GO:0048562">
    <property type="term" value="P:embryonic organ morphogenesis"/>
    <property type="evidence" value="ECO:0007669"/>
    <property type="project" value="UniProtKB-ARBA"/>
</dbReference>
<comment type="subcellular location">
    <subcellularLocation>
        <location evidence="2">Cytoplasm</location>
    </subcellularLocation>
</comment>
<keyword evidence="9" id="KW-0597">Phosphoprotein</keyword>
<dbReference type="GO" id="GO:0018991">
    <property type="term" value="P:egg-laying behavior"/>
    <property type="evidence" value="ECO:0007669"/>
    <property type="project" value="UniProtKB-ARBA"/>
</dbReference>
<dbReference type="HAMAP" id="MF_00452">
    <property type="entry name" value="PEPCK_GTP"/>
    <property type="match status" value="1"/>
</dbReference>
<evidence type="ECO:0000256" key="20">
    <source>
        <dbReference type="ARBA" id="ARBA00047291"/>
    </source>
</evidence>
<dbReference type="EC" id="4.1.1.32" evidence="6"/>
<evidence type="ECO:0000256" key="7">
    <source>
        <dbReference type="ARBA" id="ARBA00022432"/>
    </source>
</evidence>
<dbReference type="UniPathway" id="UPA00138"/>
<dbReference type="GO" id="GO:0032869">
    <property type="term" value="P:cellular response to insulin stimulus"/>
    <property type="evidence" value="ECO:0007669"/>
    <property type="project" value="UniProtKB-ARBA"/>
</dbReference>
<dbReference type="GO" id="GO:0046327">
    <property type="term" value="P:glycerol biosynthetic process from pyruvate"/>
    <property type="evidence" value="ECO:0007669"/>
    <property type="project" value="TreeGrafter"/>
</dbReference>
<dbReference type="GO" id="GO:0019563">
    <property type="term" value="P:glycerol catabolic process"/>
    <property type="evidence" value="ECO:0007669"/>
    <property type="project" value="UniProtKB-ARBA"/>
</dbReference>
<feature type="non-terminal residue" evidence="24">
    <location>
        <position position="1"/>
    </location>
</feature>
<evidence type="ECO:0000256" key="4">
    <source>
        <dbReference type="ARBA" id="ARBA00005796"/>
    </source>
</evidence>
<dbReference type="InterPro" id="IPR013035">
    <property type="entry name" value="PEP_carboxykinase_C"/>
</dbReference>
<keyword evidence="14" id="KW-0210">Decarboxylase</keyword>
<dbReference type="Gene3D" id="3.40.449.10">
    <property type="entry name" value="Phosphoenolpyruvate Carboxykinase, domain 1"/>
    <property type="match status" value="1"/>
</dbReference>
<dbReference type="GO" id="GO:0006107">
    <property type="term" value="P:oxaloacetate metabolic process"/>
    <property type="evidence" value="ECO:0007669"/>
    <property type="project" value="TreeGrafter"/>
</dbReference>
<proteinExistence type="inferred from homology"/>
<evidence type="ECO:0000256" key="12">
    <source>
        <dbReference type="ARBA" id="ARBA00022741"/>
    </source>
</evidence>
<dbReference type="PANTHER" id="PTHR11561">
    <property type="entry name" value="PHOSPHOENOLPYRUVATE CARBOXYKINASE"/>
    <property type="match status" value="1"/>
</dbReference>
<dbReference type="GO" id="GO:0070365">
    <property type="term" value="P:hepatocyte differentiation"/>
    <property type="evidence" value="ECO:0007669"/>
    <property type="project" value="UniProtKB-ARBA"/>
</dbReference>
<evidence type="ECO:0000256" key="11">
    <source>
        <dbReference type="ARBA" id="ARBA00022723"/>
    </source>
</evidence>
<dbReference type="Pfam" id="PF00821">
    <property type="entry name" value="PEPCK_GTP"/>
    <property type="match status" value="1"/>
</dbReference>
<keyword evidence="8" id="KW-0963">Cytoplasm</keyword>
<protein>
    <recommendedName>
        <fullName evidence="18">Phosphoenolpyruvate carboxykinase, cytosolic [GTP]</fullName>
        <ecNumber evidence="6">4.1.1.32</ecNumber>
    </recommendedName>
    <alternativeName>
        <fullName evidence="19">Serine-protein kinase PCK1</fullName>
    </alternativeName>
</protein>
<dbReference type="AlphaFoldDB" id="A0A7K7GGF9"/>
<dbReference type="GO" id="GO:0006094">
    <property type="term" value="P:gluconeogenesis"/>
    <property type="evidence" value="ECO:0007669"/>
    <property type="project" value="UniProtKB-UniPathway"/>
</dbReference>
<gene>
    <name evidence="24" type="primary">Pck1</name>
    <name evidence="24" type="ORF">ERIRUB_R01887</name>
</gene>
<evidence type="ECO:0000256" key="5">
    <source>
        <dbReference type="ARBA" id="ARBA00011245"/>
    </source>
</evidence>
<evidence type="ECO:0000256" key="13">
    <source>
        <dbReference type="ARBA" id="ARBA00022777"/>
    </source>
</evidence>
<evidence type="ECO:0000256" key="8">
    <source>
        <dbReference type="ARBA" id="ARBA00022490"/>
    </source>
</evidence>
<comment type="pathway">
    <text evidence="3">Carbohydrate biosynthesis; gluconeogenesis.</text>
</comment>
<dbReference type="GO" id="GO:0030145">
    <property type="term" value="F:manganese ion binding"/>
    <property type="evidence" value="ECO:0007669"/>
    <property type="project" value="TreeGrafter"/>
</dbReference>
<dbReference type="Gene3D" id="3.90.228.20">
    <property type="match status" value="1"/>
</dbReference>
<dbReference type="GO" id="GO:0071333">
    <property type="term" value="P:cellular response to glucose stimulus"/>
    <property type="evidence" value="ECO:0007669"/>
    <property type="project" value="TreeGrafter"/>
</dbReference>
<dbReference type="SUPFAM" id="SSF53795">
    <property type="entry name" value="PEP carboxykinase-like"/>
    <property type="match status" value="1"/>
</dbReference>
<dbReference type="FunFam" id="3.40.449.10:FF:000003">
    <property type="entry name" value="Phosphoenolpyruvate carboxykinase, cytosolic [GTP]"/>
    <property type="match status" value="1"/>
</dbReference>
<dbReference type="GO" id="GO:0009792">
    <property type="term" value="P:embryo development ending in birth or egg hatching"/>
    <property type="evidence" value="ECO:0007669"/>
    <property type="project" value="UniProtKB-ARBA"/>
</dbReference>
<keyword evidence="16" id="KW-0464">Manganese</keyword>
<evidence type="ECO:0000313" key="25">
    <source>
        <dbReference type="Proteomes" id="UP000529965"/>
    </source>
</evidence>
<evidence type="ECO:0000256" key="1">
    <source>
        <dbReference type="ARBA" id="ARBA00001936"/>
    </source>
</evidence>
<dbReference type="EMBL" id="VZSK01000969">
    <property type="protein sequence ID" value="NWY68663.1"/>
    <property type="molecule type" value="Genomic_DNA"/>
</dbReference>
<accession>A0A7K7GGF9</accession>
<dbReference type="Pfam" id="PF17297">
    <property type="entry name" value="PEPCK_N"/>
    <property type="match status" value="1"/>
</dbReference>
<evidence type="ECO:0000256" key="15">
    <source>
        <dbReference type="ARBA" id="ARBA00023134"/>
    </source>
</evidence>
<keyword evidence="15" id="KW-0342">GTP-binding</keyword>
<evidence type="ECO:0000256" key="18">
    <source>
        <dbReference type="ARBA" id="ARBA00040372"/>
    </source>
</evidence>
<evidence type="ECO:0000256" key="21">
    <source>
        <dbReference type="ARBA" id="ARBA00049257"/>
    </source>
</evidence>
<evidence type="ECO:0000256" key="6">
    <source>
        <dbReference type="ARBA" id="ARBA00012306"/>
    </source>
</evidence>
<feature type="domain" description="Phosphoenolpyruvate carboxykinase C-terminal P-loop" evidence="22">
    <location>
        <begin position="260"/>
        <end position="616"/>
    </location>
</feature>
<dbReference type="InterPro" id="IPR018091">
    <property type="entry name" value="PEP_carboxykin_GTP_CS"/>
</dbReference>
<feature type="domain" description="Phosphoenolpyruvate carboxykinase GTP-utilising N-terminal" evidence="23">
    <location>
        <begin position="29"/>
        <end position="256"/>
    </location>
</feature>
<evidence type="ECO:0000313" key="24">
    <source>
        <dbReference type="EMBL" id="NWY68663.1"/>
    </source>
</evidence>
<evidence type="ECO:0000256" key="2">
    <source>
        <dbReference type="ARBA" id="ARBA00004496"/>
    </source>
</evidence>
<comment type="catalytic activity">
    <reaction evidence="21">
        <text>L-seryl-[protein] + GTP = O-phospho-L-seryl-[protein] + GDP + H(+)</text>
        <dbReference type="Rhea" id="RHEA:64020"/>
        <dbReference type="Rhea" id="RHEA-COMP:9863"/>
        <dbReference type="Rhea" id="RHEA-COMP:11604"/>
        <dbReference type="ChEBI" id="CHEBI:15378"/>
        <dbReference type="ChEBI" id="CHEBI:29999"/>
        <dbReference type="ChEBI" id="CHEBI:37565"/>
        <dbReference type="ChEBI" id="CHEBI:58189"/>
        <dbReference type="ChEBI" id="CHEBI:83421"/>
    </reaction>
    <physiologicalReaction direction="left-to-right" evidence="21">
        <dbReference type="Rhea" id="RHEA:64021"/>
    </physiologicalReaction>
</comment>
<dbReference type="InterPro" id="IPR008210">
    <property type="entry name" value="PEP_carboxykinase_N"/>
</dbReference>
<dbReference type="GO" id="GO:0004613">
    <property type="term" value="F:phosphoenolpyruvate carboxykinase (GTP) activity"/>
    <property type="evidence" value="ECO:0007669"/>
    <property type="project" value="UniProtKB-EC"/>
</dbReference>
<evidence type="ECO:0000256" key="19">
    <source>
        <dbReference type="ARBA" id="ARBA00042054"/>
    </source>
</evidence>
<keyword evidence="10" id="KW-0808">Transferase</keyword>
<keyword evidence="7" id="KW-0312">Gluconeogenesis</keyword>
<dbReference type="PANTHER" id="PTHR11561:SF18">
    <property type="entry name" value="PHOSPHOENOLPYRUVATE CARBOXYKINASE, CYTOSOLIC [GTP]"/>
    <property type="match status" value="1"/>
</dbReference>
<dbReference type="GO" id="GO:0005525">
    <property type="term" value="F:GTP binding"/>
    <property type="evidence" value="ECO:0007669"/>
    <property type="project" value="UniProtKB-KW"/>
</dbReference>
<dbReference type="FunFam" id="3.90.228.20:FF:000005">
    <property type="entry name" value="Phosphoenolpyruvate carboxykinase [GTP], mitochondrial"/>
    <property type="match status" value="1"/>
</dbReference>
<dbReference type="NCBIfam" id="NF003253">
    <property type="entry name" value="PRK04210.1"/>
    <property type="match status" value="1"/>
</dbReference>
<dbReference type="GO" id="GO:0006089">
    <property type="term" value="P:lactate metabolic process"/>
    <property type="evidence" value="ECO:0007669"/>
    <property type="project" value="UniProtKB-ARBA"/>
</dbReference>
<dbReference type="GO" id="GO:0042594">
    <property type="term" value="P:response to starvation"/>
    <property type="evidence" value="ECO:0007669"/>
    <property type="project" value="TreeGrafter"/>
</dbReference>
<dbReference type="Gene3D" id="2.170.8.10">
    <property type="entry name" value="Phosphoenolpyruvate Carboxykinase, domain 2"/>
    <property type="match status" value="1"/>
</dbReference>
<dbReference type="InterPro" id="IPR035077">
    <property type="entry name" value="PEP_carboxykinase_GTP_C"/>
</dbReference>
<dbReference type="GO" id="GO:0019543">
    <property type="term" value="P:propionate catabolic process"/>
    <property type="evidence" value="ECO:0007669"/>
    <property type="project" value="UniProtKB-ARBA"/>
</dbReference>
<evidence type="ECO:0000256" key="17">
    <source>
        <dbReference type="ARBA" id="ARBA00023239"/>
    </source>
</evidence>
<comment type="cofactor">
    <cofactor evidence="1">
        <name>Mn(2+)</name>
        <dbReference type="ChEBI" id="CHEBI:29035"/>
    </cofactor>
</comment>
<dbReference type="PIRSF" id="PIRSF001348">
    <property type="entry name" value="PEP_carboxykinase_GTP"/>
    <property type="match status" value="1"/>
</dbReference>
<evidence type="ECO:0000256" key="14">
    <source>
        <dbReference type="ARBA" id="ARBA00022793"/>
    </source>
</evidence>
<dbReference type="InterPro" id="IPR035078">
    <property type="entry name" value="PEP_carboxykinase_GTP_N"/>
</dbReference>
<dbReference type="GO" id="GO:0007296">
    <property type="term" value="P:vitellogenesis"/>
    <property type="evidence" value="ECO:0007669"/>
    <property type="project" value="UniProtKB-ARBA"/>
</dbReference>
<evidence type="ECO:0000256" key="3">
    <source>
        <dbReference type="ARBA" id="ARBA00004742"/>
    </source>
</evidence>
<dbReference type="GO" id="GO:0016301">
    <property type="term" value="F:kinase activity"/>
    <property type="evidence" value="ECO:0007669"/>
    <property type="project" value="UniProtKB-KW"/>
</dbReference>
<comment type="catalytic activity">
    <reaction evidence="20">
        <text>oxaloacetate + GTP = phosphoenolpyruvate + GDP + CO2</text>
        <dbReference type="Rhea" id="RHEA:10388"/>
        <dbReference type="ChEBI" id="CHEBI:16452"/>
        <dbReference type="ChEBI" id="CHEBI:16526"/>
        <dbReference type="ChEBI" id="CHEBI:37565"/>
        <dbReference type="ChEBI" id="CHEBI:58189"/>
        <dbReference type="ChEBI" id="CHEBI:58702"/>
        <dbReference type="EC" id="4.1.1.32"/>
    </reaction>
    <physiologicalReaction direction="left-to-right" evidence="20">
        <dbReference type="Rhea" id="RHEA:10389"/>
    </physiologicalReaction>
    <physiologicalReaction direction="right-to-left" evidence="20">
        <dbReference type="Rhea" id="RHEA:10390"/>
    </physiologicalReaction>
</comment>
<evidence type="ECO:0000256" key="16">
    <source>
        <dbReference type="ARBA" id="ARBA00023211"/>
    </source>
</evidence>
<evidence type="ECO:0000256" key="10">
    <source>
        <dbReference type="ARBA" id="ARBA00022679"/>
    </source>
</evidence>
<comment type="caution">
    <text evidence="24">The sequence shown here is derived from an EMBL/GenBank/DDBJ whole genome shotgun (WGS) entry which is preliminary data.</text>
</comment>
<dbReference type="InterPro" id="IPR008209">
    <property type="entry name" value="PEP_carboxykinase_GTP"/>
</dbReference>
<evidence type="ECO:0000256" key="9">
    <source>
        <dbReference type="ARBA" id="ARBA00022553"/>
    </source>
</evidence>
<evidence type="ECO:0000259" key="22">
    <source>
        <dbReference type="Pfam" id="PF00821"/>
    </source>
</evidence>
<keyword evidence="12" id="KW-0547">Nucleotide-binding</keyword>
<evidence type="ECO:0000259" key="23">
    <source>
        <dbReference type="Pfam" id="PF17297"/>
    </source>
</evidence>
<dbReference type="FunFam" id="2.170.8.10:FF:000006">
    <property type="entry name" value="Phosphoenolpyruvate carboxykinase, cytosolic [GTP]"/>
    <property type="match status" value="1"/>
</dbReference>
<dbReference type="GO" id="GO:0071361">
    <property type="term" value="P:cellular response to ethanol"/>
    <property type="evidence" value="ECO:0007669"/>
    <property type="project" value="UniProtKB-ARBA"/>
</dbReference>
<dbReference type="CDD" id="cd00819">
    <property type="entry name" value="PEPCK_GTP"/>
    <property type="match status" value="1"/>
</dbReference>
<dbReference type="GO" id="GO:0030703">
    <property type="term" value="P:eggshell formation"/>
    <property type="evidence" value="ECO:0007669"/>
    <property type="project" value="UniProtKB-ARBA"/>
</dbReference>
<comment type="similarity">
    <text evidence="4">Belongs to the phosphoenolpyruvate carboxykinase [GTP] family.</text>
</comment>
<organism evidence="24 25">
    <name type="scientific">Erithacus rubecula</name>
    <name type="common">European robin</name>
    <dbReference type="NCBI Taxonomy" id="37610"/>
    <lineage>
        <taxon>Eukaryota</taxon>
        <taxon>Metazoa</taxon>
        <taxon>Chordata</taxon>
        <taxon>Craniata</taxon>
        <taxon>Vertebrata</taxon>
        <taxon>Euteleostomi</taxon>
        <taxon>Archelosauria</taxon>
        <taxon>Archosauria</taxon>
        <taxon>Dinosauria</taxon>
        <taxon>Saurischia</taxon>
        <taxon>Theropoda</taxon>
        <taxon>Coelurosauria</taxon>
        <taxon>Aves</taxon>
        <taxon>Neognathae</taxon>
        <taxon>Neoaves</taxon>
        <taxon>Telluraves</taxon>
        <taxon>Australaves</taxon>
        <taxon>Passeriformes</taxon>
        <taxon>Turdidae</taxon>
        <taxon>Erithacus</taxon>
    </lineage>
</organism>